<dbReference type="Proteomes" id="UP001501257">
    <property type="component" value="Unassembled WGS sequence"/>
</dbReference>
<comment type="catalytic activity">
    <reaction evidence="1">
        <text>ATP-dependent breakage, passage and rejoining of double-stranded DNA.</text>
        <dbReference type="EC" id="5.6.2.2"/>
    </reaction>
</comment>
<dbReference type="Gene3D" id="1.10.268.10">
    <property type="entry name" value="Topoisomerase, domain 3"/>
    <property type="match status" value="1"/>
</dbReference>
<keyword evidence="3" id="KW-1185">Reference proteome</keyword>
<sequence length="91" mass="10261">MEPDRNKASVIDELRILEAMLQAINEREKVFAAIETSETHEEALAALGQVLGIGEIRARAVLDMQARRWTHGEARKLEAQIAVRRSEPELL</sequence>
<proteinExistence type="predicted"/>
<evidence type="ECO:0000313" key="3">
    <source>
        <dbReference type="Proteomes" id="UP001501257"/>
    </source>
</evidence>
<comment type="caution">
    <text evidence="2">The sequence shown here is derived from an EMBL/GenBank/DDBJ whole genome shotgun (WGS) entry which is preliminary data.</text>
</comment>
<reference evidence="3" key="1">
    <citation type="journal article" date="2019" name="Int. J. Syst. Evol. Microbiol.">
        <title>The Global Catalogue of Microorganisms (GCM) 10K type strain sequencing project: providing services to taxonomists for standard genome sequencing and annotation.</title>
        <authorList>
            <consortium name="The Broad Institute Genomics Platform"/>
            <consortium name="The Broad Institute Genome Sequencing Center for Infectious Disease"/>
            <person name="Wu L."/>
            <person name="Ma J."/>
        </authorList>
    </citation>
    <scope>NUCLEOTIDE SEQUENCE [LARGE SCALE GENOMIC DNA]</scope>
    <source>
        <strain evidence="3">JCM 18952</strain>
    </source>
</reference>
<dbReference type="SUPFAM" id="SSF56719">
    <property type="entry name" value="Type II DNA topoisomerase"/>
    <property type="match status" value="1"/>
</dbReference>
<gene>
    <name evidence="2" type="ORF">GCM10025778_33680</name>
</gene>
<name>A0ABP9TPY7_9MICC</name>
<dbReference type="EMBL" id="BAABLK010000090">
    <property type="protein sequence ID" value="GAA5228829.1"/>
    <property type="molecule type" value="Genomic_DNA"/>
</dbReference>
<evidence type="ECO:0000256" key="1">
    <source>
        <dbReference type="ARBA" id="ARBA00000185"/>
    </source>
</evidence>
<evidence type="ECO:0000313" key="2">
    <source>
        <dbReference type="EMBL" id="GAA5228829.1"/>
    </source>
</evidence>
<accession>A0ABP9TPY7</accession>
<dbReference type="InterPro" id="IPR013760">
    <property type="entry name" value="Topo_IIA-like_dom_sf"/>
</dbReference>
<evidence type="ECO:0008006" key="4">
    <source>
        <dbReference type="Google" id="ProtNLM"/>
    </source>
</evidence>
<dbReference type="InterPro" id="IPR013757">
    <property type="entry name" value="Topo_IIA_A_a_sf"/>
</dbReference>
<protein>
    <recommendedName>
        <fullName evidence="4">DNA topoisomerase (ATP-hydrolyzing)</fullName>
    </recommendedName>
</protein>
<dbReference type="RefSeq" id="WP_210102337.1">
    <property type="nucleotide sequence ID" value="NZ_BAABLK010000090.1"/>
</dbReference>
<organism evidence="2 3">
    <name type="scientific">Paeniglutamicibacter antarcticus</name>
    <dbReference type="NCBI Taxonomy" id="494023"/>
    <lineage>
        <taxon>Bacteria</taxon>
        <taxon>Bacillati</taxon>
        <taxon>Actinomycetota</taxon>
        <taxon>Actinomycetes</taxon>
        <taxon>Micrococcales</taxon>
        <taxon>Micrococcaceae</taxon>
        <taxon>Paeniglutamicibacter</taxon>
    </lineage>
</organism>